<accession>A0A9W8NUU6</accession>
<keyword evidence="4" id="KW-0653">Protein transport</keyword>
<protein>
    <recommendedName>
        <fullName evidence="11">Nucleoporin nup82</fullName>
    </recommendedName>
</protein>
<dbReference type="GO" id="GO:0006606">
    <property type="term" value="P:protein import into nucleus"/>
    <property type="evidence" value="ECO:0007669"/>
    <property type="project" value="TreeGrafter"/>
</dbReference>
<dbReference type="AlphaFoldDB" id="A0A9W8NUU6"/>
<evidence type="ECO:0000313" key="9">
    <source>
        <dbReference type="EMBL" id="KAJ3741322.1"/>
    </source>
</evidence>
<evidence type="ECO:0000256" key="4">
    <source>
        <dbReference type="ARBA" id="ARBA00022927"/>
    </source>
</evidence>
<dbReference type="GO" id="GO:0000055">
    <property type="term" value="P:ribosomal large subunit export from nucleus"/>
    <property type="evidence" value="ECO:0007669"/>
    <property type="project" value="InterPro"/>
</dbReference>
<evidence type="ECO:0000256" key="1">
    <source>
        <dbReference type="ARBA" id="ARBA00004567"/>
    </source>
</evidence>
<evidence type="ECO:0000256" key="5">
    <source>
        <dbReference type="ARBA" id="ARBA00023010"/>
    </source>
</evidence>
<evidence type="ECO:0000256" key="8">
    <source>
        <dbReference type="SAM" id="Coils"/>
    </source>
</evidence>
<reference evidence="9 10" key="1">
    <citation type="journal article" date="2023" name="Proc. Natl. Acad. Sci. U.S.A.">
        <title>A global phylogenomic analysis of the shiitake genus Lentinula.</title>
        <authorList>
            <person name="Sierra-Patev S."/>
            <person name="Min B."/>
            <person name="Naranjo-Ortiz M."/>
            <person name="Looney B."/>
            <person name="Konkel Z."/>
            <person name="Slot J.C."/>
            <person name="Sakamoto Y."/>
            <person name="Steenwyk J.L."/>
            <person name="Rokas A."/>
            <person name="Carro J."/>
            <person name="Camarero S."/>
            <person name="Ferreira P."/>
            <person name="Molpeceres G."/>
            <person name="Ruiz-Duenas F.J."/>
            <person name="Serrano A."/>
            <person name="Henrissat B."/>
            <person name="Drula E."/>
            <person name="Hughes K.W."/>
            <person name="Mata J.L."/>
            <person name="Ishikawa N.K."/>
            <person name="Vargas-Isla R."/>
            <person name="Ushijima S."/>
            <person name="Smith C.A."/>
            <person name="Donoghue J."/>
            <person name="Ahrendt S."/>
            <person name="Andreopoulos W."/>
            <person name="He G."/>
            <person name="LaButti K."/>
            <person name="Lipzen A."/>
            <person name="Ng V."/>
            <person name="Riley R."/>
            <person name="Sandor L."/>
            <person name="Barry K."/>
            <person name="Martinez A.T."/>
            <person name="Xiao Y."/>
            <person name="Gibbons J.G."/>
            <person name="Terashima K."/>
            <person name="Grigoriev I.V."/>
            <person name="Hibbett D."/>
        </authorList>
    </citation>
    <scope>NUCLEOTIDE SEQUENCE [LARGE SCALE GENOMIC DNA]</scope>
    <source>
        <strain evidence="9 10">TFB7810</strain>
    </source>
</reference>
<dbReference type="Pfam" id="PF10168">
    <property type="entry name" value="Nup88"/>
    <property type="match status" value="2"/>
</dbReference>
<feature type="coiled-coil region" evidence="8">
    <location>
        <begin position="710"/>
        <end position="737"/>
    </location>
</feature>
<evidence type="ECO:0000256" key="7">
    <source>
        <dbReference type="ARBA" id="ARBA00023242"/>
    </source>
</evidence>
<dbReference type="PANTHER" id="PTHR13257">
    <property type="entry name" value="NUCLEOPORIN NUP84-RELATED"/>
    <property type="match status" value="1"/>
</dbReference>
<keyword evidence="10" id="KW-1185">Reference proteome</keyword>
<evidence type="ECO:0000256" key="3">
    <source>
        <dbReference type="ARBA" id="ARBA00022816"/>
    </source>
</evidence>
<proteinExistence type="predicted"/>
<dbReference type="PANTHER" id="PTHR13257:SF0">
    <property type="entry name" value="NUCLEAR PORE COMPLEX PROTEIN NUP88"/>
    <property type="match status" value="1"/>
</dbReference>
<evidence type="ECO:0000313" key="10">
    <source>
        <dbReference type="Proteomes" id="UP001142393"/>
    </source>
</evidence>
<keyword evidence="3" id="KW-0509">mRNA transport</keyword>
<keyword evidence="8" id="KW-0175">Coiled coil</keyword>
<organism evidence="9 10">
    <name type="scientific">Lentinula detonsa</name>
    <dbReference type="NCBI Taxonomy" id="2804962"/>
    <lineage>
        <taxon>Eukaryota</taxon>
        <taxon>Fungi</taxon>
        <taxon>Dikarya</taxon>
        <taxon>Basidiomycota</taxon>
        <taxon>Agaricomycotina</taxon>
        <taxon>Agaricomycetes</taxon>
        <taxon>Agaricomycetidae</taxon>
        <taxon>Agaricales</taxon>
        <taxon>Marasmiineae</taxon>
        <taxon>Omphalotaceae</taxon>
        <taxon>Lentinula</taxon>
    </lineage>
</organism>
<name>A0A9W8NUU6_9AGAR</name>
<dbReference type="Proteomes" id="UP001142393">
    <property type="component" value="Unassembled WGS sequence"/>
</dbReference>
<keyword evidence="6" id="KW-0906">Nuclear pore complex</keyword>
<gene>
    <name evidence="9" type="ORF">DFH05DRAFT_1577411</name>
</gene>
<dbReference type="InterPro" id="IPR037700">
    <property type="entry name" value="NUP88/NUP82"/>
</dbReference>
<dbReference type="GO" id="GO:0000056">
    <property type="term" value="P:ribosomal small subunit export from nucleus"/>
    <property type="evidence" value="ECO:0007669"/>
    <property type="project" value="InterPro"/>
</dbReference>
<sequence>MESDNDDALATLLNSHPIFSTPSKTFTSPYDTSLELSTNTLPSFRSTNISDNGSSGRQQVMVLRDTDLILAVGKELRITSLADSKANQSHTKSYKVGNTRIFHPDNVLSLGQILHTPNIQFKIDQIALNSNGKLLAVAGAFQVAVAVLPRAGYPRLVSETIDCKCIQIGQFYHGSDSAIPIAKIDWHPWGEAGSTLMVMTIDGKLREYDISVDTEEPQQVLTFVPEKKPGRSFVAEDASEREVVSFTLGKGKADWGPLTVYAIMRSGDVYSICPYMPQNASVPSAYVHSLECFISAKQEFLSQGSNSQVNKNMSILYDYQHKYISALLKQLPPGTVFPAPSRSVLMHPPTSIKAPPVRQGPFLLQPSPIMLAGSDGGDATDITYLSYSQTSESDSNGVAENLDVLLITYQDGKIDVCLDVEKIEARWQSKNASYDLPMLAVYECIDLGLVTLLSSLPSAQGSHSTLDLLEGNYPICSVDPIHNDTIYVYHAFGVHALHLRPALHNLFHALDSDGDASESLKLSATTAVQPILSTFSIERKSSNPVIAVAIPDDVYLSYSIYVLTSAMRITSFSLNPRPESPSPKQTAGEKLAPSTNRHLELLGDTPPYTSLLGTNPWTPPSVLSRSTGLPSNPRLSLPKEASQQEFMLTPDTLRYLATTVTRYSDQIQEIEMAQLGAEARAALQAQEVGRQTTKCRELLTILERLKGPRKEGSQKQIQKVEEEQRLLLKRLDRMLQLMMEKASPELSEHETKWFDELKRMKEAVIGATKYDENSLSSKIRTVRVYSAVILPMTPDHDVQLEREYARLMPNLTSLVEKERRWRNKAAEENSGLGFSQVFEFGQRSNHERNRLADLEKEVTKLADKLNVTLEKPPSFQ</sequence>
<feature type="coiled-coil region" evidence="8">
    <location>
        <begin position="844"/>
        <end position="871"/>
    </location>
</feature>
<comment type="subcellular location">
    <subcellularLocation>
        <location evidence="1">Nucleus</location>
        <location evidence="1">Nuclear pore complex</location>
    </subcellularLocation>
</comment>
<evidence type="ECO:0000256" key="6">
    <source>
        <dbReference type="ARBA" id="ARBA00023132"/>
    </source>
</evidence>
<dbReference type="GO" id="GO:0005643">
    <property type="term" value="C:nuclear pore"/>
    <property type="evidence" value="ECO:0007669"/>
    <property type="project" value="UniProtKB-SubCell"/>
</dbReference>
<evidence type="ECO:0000256" key="2">
    <source>
        <dbReference type="ARBA" id="ARBA00022448"/>
    </source>
</evidence>
<keyword evidence="2" id="KW-0813">Transport</keyword>
<dbReference type="EMBL" id="JANVFU010000012">
    <property type="protein sequence ID" value="KAJ3741322.1"/>
    <property type="molecule type" value="Genomic_DNA"/>
</dbReference>
<dbReference type="GO" id="GO:0017056">
    <property type="term" value="F:structural constituent of nuclear pore"/>
    <property type="evidence" value="ECO:0007669"/>
    <property type="project" value="InterPro"/>
</dbReference>
<keyword evidence="5" id="KW-0811">Translocation</keyword>
<dbReference type="GO" id="GO:0006406">
    <property type="term" value="P:mRNA export from nucleus"/>
    <property type="evidence" value="ECO:0007669"/>
    <property type="project" value="TreeGrafter"/>
</dbReference>
<dbReference type="InterPro" id="IPR019321">
    <property type="entry name" value="Nucleoporin_Nup88"/>
</dbReference>
<evidence type="ECO:0008006" key="11">
    <source>
        <dbReference type="Google" id="ProtNLM"/>
    </source>
</evidence>
<comment type="caution">
    <text evidence="9">The sequence shown here is derived from an EMBL/GenBank/DDBJ whole genome shotgun (WGS) entry which is preliminary data.</text>
</comment>
<keyword evidence="7" id="KW-0539">Nucleus</keyword>